<dbReference type="Proteomes" id="UP000460298">
    <property type="component" value="Unassembled WGS sequence"/>
</dbReference>
<evidence type="ECO:0000313" key="2">
    <source>
        <dbReference type="EMBL" id="KAB2934422.1"/>
    </source>
</evidence>
<sequence>MNFLNNKISPLHRNLILVIAALMAVVYFVPLWYISLTAPQYPEGLSMSIYVHAIQGGTPHDLKNINLLNHYIGMAEIVEESIPELAFMPYVLGYMIFGALVTFLWPRAYMILLGIINLGLVAIAGLYDFWRWEYNYGHNLNPDAPIIVPGMTYQPPLLGCKTLLNIEACSIPHFGAILLFVAVGILAFILYTEKKKGVA</sequence>
<evidence type="ECO:0008006" key="4">
    <source>
        <dbReference type="Google" id="ProtNLM"/>
    </source>
</evidence>
<reference evidence="2 3" key="1">
    <citation type="submission" date="2019-10" db="EMBL/GenBank/DDBJ databases">
        <title>Extracellular Electron Transfer in a Candidatus Methanoperedens spp. Enrichment Culture.</title>
        <authorList>
            <person name="Berger S."/>
            <person name="Rangel Shaw D."/>
            <person name="Berben T."/>
            <person name="In 'T Zandt M."/>
            <person name="Frank J."/>
            <person name="Reimann J."/>
            <person name="Jetten M.S.M."/>
            <person name="Welte C.U."/>
        </authorList>
    </citation>
    <scope>NUCLEOTIDE SEQUENCE [LARGE SCALE GENOMIC DNA]</scope>
    <source>
        <strain evidence="2">SB12</strain>
    </source>
</reference>
<proteinExistence type="predicted"/>
<feature type="transmembrane region" description="Helical" evidence="1">
    <location>
        <begin position="171"/>
        <end position="191"/>
    </location>
</feature>
<feature type="transmembrane region" description="Helical" evidence="1">
    <location>
        <begin position="87"/>
        <end position="105"/>
    </location>
</feature>
<feature type="transmembrane region" description="Helical" evidence="1">
    <location>
        <begin position="15"/>
        <end position="34"/>
    </location>
</feature>
<feature type="transmembrane region" description="Helical" evidence="1">
    <location>
        <begin position="112"/>
        <end position="130"/>
    </location>
</feature>
<dbReference type="AlphaFoldDB" id="A0A833H3Z4"/>
<protein>
    <recommendedName>
        <fullName evidence="4">Copper chaperone NosL</fullName>
    </recommendedName>
</protein>
<keyword evidence="1" id="KW-0472">Membrane</keyword>
<gene>
    <name evidence="2" type="ORF">F9K24_04910</name>
</gene>
<evidence type="ECO:0000313" key="3">
    <source>
        <dbReference type="Proteomes" id="UP000460298"/>
    </source>
</evidence>
<dbReference type="EMBL" id="WBUI01000003">
    <property type="protein sequence ID" value="KAB2934422.1"/>
    <property type="molecule type" value="Genomic_DNA"/>
</dbReference>
<comment type="caution">
    <text evidence="2">The sequence shown here is derived from an EMBL/GenBank/DDBJ whole genome shotgun (WGS) entry which is preliminary data.</text>
</comment>
<name>A0A833H3Z4_9LEPT</name>
<evidence type="ECO:0000256" key="1">
    <source>
        <dbReference type="SAM" id="Phobius"/>
    </source>
</evidence>
<accession>A0A833H3Z4</accession>
<organism evidence="2 3">
    <name type="scientific">Leptonema illini</name>
    <dbReference type="NCBI Taxonomy" id="183"/>
    <lineage>
        <taxon>Bacteria</taxon>
        <taxon>Pseudomonadati</taxon>
        <taxon>Spirochaetota</taxon>
        <taxon>Spirochaetia</taxon>
        <taxon>Leptospirales</taxon>
        <taxon>Leptospiraceae</taxon>
        <taxon>Leptonema</taxon>
    </lineage>
</organism>
<keyword evidence="1" id="KW-1133">Transmembrane helix</keyword>
<keyword evidence="1" id="KW-0812">Transmembrane</keyword>